<dbReference type="AlphaFoldDB" id="A0A3D8Q6Z4"/>
<evidence type="ECO:0000313" key="6">
    <source>
        <dbReference type="EMBL" id="RDW57569.1"/>
    </source>
</evidence>
<dbReference type="CDD" id="cd00067">
    <property type="entry name" value="GAL4"/>
    <property type="match status" value="1"/>
</dbReference>
<feature type="region of interest" description="Disordered" evidence="5">
    <location>
        <begin position="397"/>
        <end position="484"/>
    </location>
</feature>
<dbReference type="Gene3D" id="4.10.240.10">
    <property type="entry name" value="Zn(2)-C6 fungal-type DNA-binding domain"/>
    <property type="match status" value="1"/>
</dbReference>
<keyword evidence="3" id="KW-0804">Transcription</keyword>
<feature type="compositionally biased region" description="Polar residues" evidence="5">
    <location>
        <begin position="344"/>
        <end position="356"/>
    </location>
</feature>
<evidence type="ECO:0000256" key="1">
    <source>
        <dbReference type="ARBA" id="ARBA00023015"/>
    </source>
</evidence>
<evidence type="ECO:0000256" key="2">
    <source>
        <dbReference type="ARBA" id="ARBA00023125"/>
    </source>
</evidence>
<dbReference type="EMBL" id="PVWQ01000027">
    <property type="protein sequence ID" value="RDW57569.1"/>
    <property type="molecule type" value="Genomic_DNA"/>
</dbReference>
<dbReference type="SUPFAM" id="SSF57701">
    <property type="entry name" value="Zn2/Cys6 DNA-binding domain"/>
    <property type="match status" value="1"/>
</dbReference>
<feature type="region of interest" description="Disordered" evidence="5">
    <location>
        <begin position="1"/>
        <end position="99"/>
    </location>
</feature>
<dbReference type="InterPro" id="IPR001138">
    <property type="entry name" value="Zn2Cys6_DnaBD"/>
</dbReference>
<feature type="compositionally biased region" description="Basic residues" evidence="5">
    <location>
        <begin position="51"/>
        <end position="66"/>
    </location>
</feature>
<keyword evidence="1" id="KW-0805">Transcription regulation</keyword>
<protein>
    <recommendedName>
        <fullName evidence="8">Zn(2)-C6 fungal-type domain-containing protein</fullName>
    </recommendedName>
</protein>
<name>A0A3D8Q6Z4_9EURO</name>
<keyword evidence="2" id="KW-0238">DNA-binding</keyword>
<feature type="compositionally biased region" description="Low complexity" evidence="5">
    <location>
        <begin position="412"/>
        <end position="423"/>
    </location>
</feature>
<dbReference type="GeneID" id="38121834"/>
<evidence type="ECO:0008006" key="8">
    <source>
        <dbReference type="Google" id="ProtNLM"/>
    </source>
</evidence>
<evidence type="ECO:0000256" key="3">
    <source>
        <dbReference type="ARBA" id="ARBA00023163"/>
    </source>
</evidence>
<evidence type="ECO:0000256" key="4">
    <source>
        <dbReference type="ARBA" id="ARBA00023242"/>
    </source>
</evidence>
<accession>A0A3D8Q6Z4</accession>
<feature type="region of interest" description="Disordered" evidence="5">
    <location>
        <begin position="216"/>
        <end position="357"/>
    </location>
</feature>
<dbReference type="RefSeq" id="XP_026597986.1">
    <property type="nucleotide sequence ID" value="XM_026753480.1"/>
</dbReference>
<dbReference type="InterPro" id="IPR036864">
    <property type="entry name" value="Zn2-C6_fun-type_DNA-bd_sf"/>
</dbReference>
<sequence length="484" mass="53449">MTPRRKRSHEESDASSDTTSEPPTASPTEATTDTPTQATTEAPEETEVSRPRAKTAKKLLKPRKPRTQAAESYRRAQENAHTRKLEEQEELERLTETAGGEQSLNWPELLIDRYKHQKQVPTCDRCRVKNRWCNQDPNGCSACVKANIRCTVTDKVSHVTWERGNDIPMNIAAADAQLLAKLTAAVEERDLLREQVRRDPNARELSRVLLENQRLQRENERMQRSLSAFTGNPVSTDNPPRARPANNSNPLPASPANNDNSSPASPTNNNNSSPATPANNPSLNYGSEIPPERLLTAMPGYRPPAQLPPSRFDRAPKAARLSDWAVSRGDPPLPKSTRREPRTPTKQASSTETPPRQDTIIDISHAGLKWKKMNIGKAKTVEEFANNLLTKIGLPVPEWVSPARPNNGRENAPAANPATLPAFAQPPNTQSPVAPQRAESAEPETASAQQASEQPEDMDWSVDGDNAAAQPGNDDENFDEEMRD</sequence>
<gene>
    <name evidence="6" type="ORF">DSM5745_11464</name>
</gene>
<reference evidence="6 7" key="1">
    <citation type="journal article" date="2018" name="IMA Fungus">
        <title>IMA Genome-F 9: Draft genome sequence of Annulohypoxylon stygium, Aspergillus mulundensis, Berkeleyomyces basicola (syn. Thielaviopsis basicola), Ceratocystis smalleyi, two Cercospora beticola strains, Coleophoma cylindrospora, Fusarium fracticaudum, Phialophora cf. hyalina, and Morchella septimelata.</title>
        <authorList>
            <person name="Wingfield B.D."/>
            <person name="Bills G.F."/>
            <person name="Dong Y."/>
            <person name="Huang W."/>
            <person name="Nel W.J."/>
            <person name="Swalarsk-Parry B.S."/>
            <person name="Vaghefi N."/>
            <person name="Wilken P.M."/>
            <person name="An Z."/>
            <person name="de Beer Z.W."/>
            <person name="De Vos L."/>
            <person name="Chen L."/>
            <person name="Duong T.A."/>
            <person name="Gao Y."/>
            <person name="Hammerbacher A."/>
            <person name="Kikkert J.R."/>
            <person name="Li Y."/>
            <person name="Li H."/>
            <person name="Li K."/>
            <person name="Li Q."/>
            <person name="Liu X."/>
            <person name="Ma X."/>
            <person name="Naidoo K."/>
            <person name="Pethybridge S.J."/>
            <person name="Sun J."/>
            <person name="Steenkamp E.T."/>
            <person name="van der Nest M.A."/>
            <person name="van Wyk S."/>
            <person name="Wingfield M.J."/>
            <person name="Xiong C."/>
            <person name="Yue Q."/>
            <person name="Zhang X."/>
        </authorList>
    </citation>
    <scope>NUCLEOTIDE SEQUENCE [LARGE SCALE GENOMIC DNA]</scope>
    <source>
        <strain evidence="6 7">DSM 5745</strain>
    </source>
</reference>
<comment type="caution">
    <text evidence="6">The sequence shown here is derived from an EMBL/GenBank/DDBJ whole genome shotgun (WGS) entry which is preliminary data.</text>
</comment>
<evidence type="ECO:0000313" key="7">
    <source>
        <dbReference type="Proteomes" id="UP000256690"/>
    </source>
</evidence>
<keyword evidence="7" id="KW-1185">Reference proteome</keyword>
<feature type="compositionally biased region" description="Low complexity" evidence="5">
    <location>
        <begin position="15"/>
        <end position="41"/>
    </location>
</feature>
<feature type="compositionally biased region" description="Polar residues" evidence="5">
    <location>
        <begin position="224"/>
        <end position="236"/>
    </location>
</feature>
<dbReference type="Proteomes" id="UP000256690">
    <property type="component" value="Unassembled WGS sequence"/>
</dbReference>
<organism evidence="6 7">
    <name type="scientific">Aspergillus mulundensis</name>
    <dbReference type="NCBI Taxonomy" id="1810919"/>
    <lineage>
        <taxon>Eukaryota</taxon>
        <taxon>Fungi</taxon>
        <taxon>Dikarya</taxon>
        <taxon>Ascomycota</taxon>
        <taxon>Pezizomycotina</taxon>
        <taxon>Eurotiomycetes</taxon>
        <taxon>Eurotiomycetidae</taxon>
        <taxon>Eurotiales</taxon>
        <taxon>Aspergillaceae</taxon>
        <taxon>Aspergillus</taxon>
        <taxon>Aspergillus subgen. Nidulantes</taxon>
    </lineage>
</organism>
<feature type="compositionally biased region" description="Low complexity" evidence="5">
    <location>
        <begin position="237"/>
        <end position="284"/>
    </location>
</feature>
<feature type="compositionally biased region" description="Basic and acidic residues" evidence="5">
    <location>
        <begin position="72"/>
        <end position="95"/>
    </location>
</feature>
<feature type="compositionally biased region" description="Acidic residues" evidence="5">
    <location>
        <begin position="473"/>
        <end position="484"/>
    </location>
</feature>
<dbReference type="GO" id="GO:0003677">
    <property type="term" value="F:DNA binding"/>
    <property type="evidence" value="ECO:0007669"/>
    <property type="project" value="UniProtKB-KW"/>
</dbReference>
<proteinExistence type="predicted"/>
<keyword evidence="4" id="KW-0539">Nucleus</keyword>
<dbReference type="GO" id="GO:0008270">
    <property type="term" value="F:zinc ion binding"/>
    <property type="evidence" value="ECO:0007669"/>
    <property type="project" value="InterPro"/>
</dbReference>
<evidence type="ECO:0000256" key="5">
    <source>
        <dbReference type="SAM" id="MobiDB-lite"/>
    </source>
</evidence>
<dbReference type="GO" id="GO:0000981">
    <property type="term" value="F:DNA-binding transcription factor activity, RNA polymerase II-specific"/>
    <property type="evidence" value="ECO:0007669"/>
    <property type="project" value="InterPro"/>
</dbReference>